<feature type="non-terminal residue" evidence="1">
    <location>
        <position position="1"/>
    </location>
</feature>
<sequence>KKYGFAPNIDTGGYLIDKDTIGIIADLSPLMIR</sequence>
<dbReference type="AlphaFoldDB" id="X1PKJ2"/>
<gene>
    <name evidence="1" type="ORF">S06H3_60334</name>
</gene>
<comment type="caution">
    <text evidence="1">The sequence shown here is derived from an EMBL/GenBank/DDBJ whole genome shotgun (WGS) entry which is preliminary data.</text>
</comment>
<evidence type="ECO:0000313" key="1">
    <source>
        <dbReference type="EMBL" id="GAI56368.1"/>
    </source>
</evidence>
<reference evidence="1" key="1">
    <citation type="journal article" date="2014" name="Front. Microbiol.">
        <title>High frequency of phylogenetically diverse reductive dehalogenase-homologous genes in deep subseafloor sedimentary metagenomes.</title>
        <authorList>
            <person name="Kawai M."/>
            <person name="Futagami T."/>
            <person name="Toyoda A."/>
            <person name="Takaki Y."/>
            <person name="Nishi S."/>
            <person name="Hori S."/>
            <person name="Arai W."/>
            <person name="Tsubouchi T."/>
            <person name="Morono Y."/>
            <person name="Uchiyama I."/>
            <person name="Ito T."/>
            <person name="Fujiyama A."/>
            <person name="Inagaki F."/>
            <person name="Takami H."/>
        </authorList>
    </citation>
    <scope>NUCLEOTIDE SEQUENCE</scope>
    <source>
        <strain evidence="1">Expedition CK06-06</strain>
    </source>
</reference>
<dbReference type="EMBL" id="BARV01039344">
    <property type="protein sequence ID" value="GAI56368.1"/>
    <property type="molecule type" value="Genomic_DNA"/>
</dbReference>
<protein>
    <submittedName>
        <fullName evidence="1">Uncharacterized protein</fullName>
    </submittedName>
</protein>
<name>X1PKJ2_9ZZZZ</name>
<proteinExistence type="predicted"/>
<accession>X1PKJ2</accession>
<organism evidence="1">
    <name type="scientific">marine sediment metagenome</name>
    <dbReference type="NCBI Taxonomy" id="412755"/>
    <lineage>
        <taxon>unclassified sequences</taxon>
        <taxon>metagenomes</taxon>
        <taxon>ecological metagenomes</taxon>
    </lineage>
</organism>